<comment type="caution">
    <text evidence="2">The sequence shown here is derived from an EMBL/GenBank/DDBJ whole genome shotgun (WGS) entry which is preliminary data.</text>
</comment>
<organism evidence="2 3">
    <name type="scientific">Clarias magur</name>
    <name type="common">Asian catfish</name>
    <name type="synonym">Macropteronotus magur</name>
    <dbReference type="NCBI Taxonomy" id="1594786"/>
    <lineage>
        <taxon>Eukaryota</taxon>
        <taxon>Metazoa</taxon>
        <taxon>Chordata</taxon>
        <taxon>Craniata</taxon>
        <taxon>Vertebrata</taxon>
        <taxon>Euteleostomi</taxon>
        <taxon>Actinopterygii</taxon>
        <taxon>Neopterygii</taxon>
        <taxon>Teleostei</taxon>
        <taxon>Ostariophysi</taxon>
        <taxon>Siluriformes</taxon>
        <taxon>Clariidae</taxon>
        <taxon>Clarias</taxon>
    </lineage>
</organism>
<name>A0A8J4U6U1_CLAMG</name>
<proteinExistence type="predicted"/>
<gene>
    <name evidence="2" type="ORF">DAT39_004160</name>
</gene>
<feature type="region of interest" description="Disordered" evidence="1">
    <location>
        <begin position="37"/>
        <end position="58"/>
    </location>
</feature>
<feature type="non-terminal residue" evidence="2">
    <location>
        <position position="58"/>
    </location>
</feature>
<evidence type="ECO:0000256" key="1">
    <source>
        <dbReference type="SAM" id="MobiDB-lite"/>
    </source>
</evidence>
<accession>A0A8J4U6U1</accession>
<dbReference type="EMBL" id="QNUK01000037">
    <property type="protein sequence ID" value="KAF5906139.1"/>
    <property type="molecule type" value="Genomic_DNA"/>
</dbReference>
<feature type="non-terminal residue" evidence="2">
    <location>
        <position position="1"/>
    </location>
</feature>
<dbReference type="Pfam" id="PF15385">
    <property type="entry name" value="SARG"/>
    <property type="match status" value="1"/>
</dbReference>
<protein>
    <submittedName>
        <fullName evidence="2">Specifically androgen-regulated protein-like</fullName>
    </submittedName>
</protein>
<feature type="compositionally biased region" description="Polar residues" evidence="1">
    <location>
        <begin position="37"/>
        <end position="49"/>
    </location>
</feature>
<keyword evidence="3" id="KW-1185">Reference proteome</keyword>
<dbReference type="AlphaFoldDB" id="A0A8J4U6U1"/>
<reference evidence="2" key="1">
    <citation type="submission" date="2020-07" db="EMBL/GenBank/DDBJ databases">
        <title>Clarias magur genome sequencing, assembly and annotation.</title>
        <authorList>
            <person name="Kushwaha B."/>
            <person name="Kumar R."/>
            <person name="Das P."/>
            <person name="Joshi C.G."/>
            <person name="Kumar D."/>
            <person name="Nagpure N.S."/>
            <person name="Pandey M."/>
            <person name="Agarwal S."/>
            <person name="Srivastava S."/>
            <person name="Singh M."/>
            <person name="Sahoo L."/>
            <person name="Jayasankar P."/>
            <person name="Meher P.K."/>
            <person name="Koringa P.G."/>
            <person name="Iquebal M.A."/>
            <person name="Das S.P."/>
            <person name="Bit A."/>
            <person name="Patnaik S."/>
            <person name="Patel N."/>
            <person name="Shah T.M."/>
            <person name="Hinsu A."/>
            <person name="Jena J.K."/>
        </authorList>
    </citation>
    <scope>NUCLEOTIDE SEQUENCE</scope>
    <source>
        <strain evidence="2">CIFAMagur01</strain>
        <tissue evidence="2">Testis</tissue>
    </source>
</reference>
<sequence length="58" mass="6138">SDGNLKHLSPDEKASLTVLEETIKYIDTEGSALSSDIAESSGNTISANHPVTRGVHED</sequence>
<dbReference type="Proteomes" id="UP000727407">
    <property type="component" value="Unassembled WGS sequence"/>
</dbReference>
<evidence type="ECO:0000313" key="2">
    <source>
        <dbReference type="EMBL" id="KAF5906139.1"/>
    </source>
</evidence>
<evidence type="ECO:0000313" key="3">
    <source>
        <dbReference type="Proteomes" id="UP000727407"/>
    </source>
</evidence>
<dbReference type="OrthoDB" id="8959572at2759"/>